<gene>
    <name evidence="2" type="ORF">GCM10010096_35420</name>
</gene>
<organism evidence="2 3">
    <name type="scientific">Alcaligenes pakistanensis</name>
    <dbReference type="NCBI Taxonomy" id="1482717"/>
    <lineage>
        <taxon>Bacteria</taxon>
        <taxon>Pseudomonadati</taxon>
        <taxon>Pseudomonadota</taxon>
        <taxon>Betaproteobacteria</taxon>
        <taxon>Burkholderiales</taxon>
        <taxon>Alcaligenaceae</taxon>
        <taxon>Alcaligenes</taxon>
    </lineage>
</organism>
<evidence type="ECO:0000256" key="1">
    <source>
        <dbReference type="SAM" id="MobiDB-lite"/>
    </source>
</evidence>
<proteinExistence type="predicted"/>
<dbReference type="Proteomes" id="UP000608923">
    <property type="component" value="Unassembled WGS sequence"/>
</dbReference>
<reference evidence="3" key="1">
    <citation type="journal article" date="2019" name="Int. J. Syst. Evol. Microbiol.">
        <title>The Global Catalogue of Microorganisms (GCM) 10K type strain sequencing project: providing services to taxonomists for standard genome sequencing and annotation.</title>
        <authorList>
            <consortium name="The Broad Institute Genomics Platform"/>
            <consortium name="The Broad Institute Genome Sequencing Center for Infectious Disease"/>
            <person name="Wu L."/>
            <person name="Ma J."/>
        </authorList>
    </citation>
    <scope>NUCLEOTIDE SEQUENCE [LARGE SCALE GENOMIC DNA]</scope>
    <source>
        <strain evidence="3">KCTC 42083</strain>
    </source>
</reference>
<accession>A0A8H9MA95</accession>
<dbReference type="AlphaFoldDB" id="A0A8H9MA95"/>
<name>A0A8H9MA95_9BURK</name>
<evidence type="ECO:0000313" key="3">
    <source>
        <dbReference type="Proteomes" id="UP000608923"/>
    </source>
</evidence>
<evidence type="ECO:0000313" key="2">
    <source>
        <dbReference type="EMBL" id="GHC59045.1"/>
    </source>
</evidence>
<keyword evidence="3" id="KW-1185">Reference proteome</keyword>
<dbReference type="EMBL" id="BMZN01000006">
    <property type="protein sequence ID" value="GHC59045.1"/>
    <property type="molecule type" value="Genomic_DNA"/>
</dbReference>
<protein>
    <submittedName>
        <fullName evidence="2">Uncharacterized protein</fullName>
    </submittedName>
</protein>
<feature type="compositionally biased region" description="Basic and acidic residues" evidence="1">
    <location>
        <begin position="49"/>
        <end position="61"/>
    </location>
</feature>
<feature type="region of interest" description="Disordered" evidence="1">
    <location>
        <begin position="20"/>
        <end position="61"/>
    </location>
</feature>
<feature type="compositionally biased region" description="Basic and acidic residues" evidence="1">
    <location>
        <begin position="20"/>
        <end position="38"/>
    </location>
</feature>
<sequence length="61" mass="7010">MDYKRNSIDLAIGMNKSEERAVMGEPSRTDANAERERWGNQTSMDDAAEISRESWKTRCTL</sequence>
<comment type="caution">
    <text evidence="2">The sequence shown here is derived from an EMBL/GenBank/DDBJ whole genome shotgun (WGS) entry which is preliminary data.</text>
</comment>